<dbReference type="Proteomes" id="UP001596002">
    <property type="component" value="Unassembled WGS sequence"/>
</dbReference>
<proteinExistence type="inferred from homology"/>
<keyword evidence="2" id="KW-1133">Transmembrane helix</keyword>
<accession>A0ABV9PWF3</accession>
<reference evidence="4" key="1">
    <citation type="journal article" date="2019" name="Int. J. Syst. Evol. Microbiol.">
        <title>The Global Catalogue of Microorganisms (GCM) 10K type strain sequencing project: providing services to taxonomists for standard genome sequencing and annotation.</title>
        <authorList>
            <consortium name="The Broad Institute Genomics Platform"/>
            <consortium name="The Broad Institute Genome Sequencing Center for Infectious Disease"/>
            <person name="Wu L."/>
            <person name="Ma J."/>
        </authorList>
    </citation>
    <scope>NUCLEOTIDE SEQUENCE [LARGE SCALE GENOMIC DNA]</scope>
    <source>
        <strain evidence="4">WYCCWR 12678</strain>
    </source>
</reference>
<dbReference type="RefSeq" id="WP_380023386.1">
    <property type="nucleotide sequence ID" value="NZ_JBHSHC010000002.1"/>
</dbReference>
<protein>
    <submittedName>
        <fullName evidence="3">DUF881 domain-containing protein</fullName>
    </submittedName>
</protein>
<keyword evidence="4" id="KW-1185">Reference proteome</keyword>
<organism evidence="3 4">
    <name type="scientific">Effusibacillus consociatus</name>
    <dbReference type="NCBI Taxonomy" id="1117041"/>
    <lineage>
        <taxon>Bacteria</taxon>
        <taxon>Bacillati</taxon>
        <taxon>Bacillota</taxon>
        <taxon>Bacilli</taxon>
        <taxon>Bacillales</taxon>
        <taxon>Alicyclobacillaceae</taxon>
        <taxon>Effusibacillus</taxon>
    </lineage>
</organism>
<comment type="similarity">
    <text evidence="1">Belongs to the UPF0749 family.</text>
</comment>
<comment type="caution">
    <text evidence="3">The sequence shown here is derived from an EMBL/GenBank/DDBJ whole genome shotgun (WGS) entry which is preliminary data.</text>
</comment>
<evidence type="ECO:0000313" key="4">
    <source>
        <dbReference type="Proteomes" id="UP001596002"/>
    </source>
</evidence>
<feature type="transmembrane region" description="Helical" evidence="2">
    <location>
        <begin position="54"/>
        <end position="73"/>
    </location>
</feature>
<dbReference type="InterPro" id="IPR010273">
    <property type="entry name" value="DUF881"/>
</dbReference>
<dbReference type="Pfam" id="PF05949">
    <property type="entry name" value="DUF881"/>
    <property type="match status" value="1"/>
</dbReference>
<dbReference type="Gene3D" id="3.30.70.1880">
    <property type="entry name" value="Protein of unknown function DUF881"/>
    <property type="match status" value="1"/>
</dbReference>
<sequence length="240" mass="26072">MSRKQKLDQVTDLLSSLNPLEPRPGLEQEIFARIAQEPVPDEPRKQRDWSWVRSIAAVVSFIGALILIGAFFYSGQQQANMSGAANNPAGLAVKDSASNQIPADAAKGAKKSAVLTSDAVPALSRGVKLTLKEPASFKDQEEAKRVGEAVTPEDLSEILKELYDAGAEWVSVNHVRVSPEDHAEWQGQSLSVRGQPLAPPYVVEVSGDPTELRQAIERKGSRIDTLKRAAKIDPTIETIK</sequence>
<dbReference type="PANTHER" id="PTHR37313">
    <property type="entry name" value="UPF0749 PROTEIN RV1825"/>
    <property type="match status" value="1"/>
</dbReference>
<keyword evidence="2" id="KW-0472">Membrane</keyword>
<name>A0ABV9PWF3_9BACL</name>
<dbReference type="PANTHER" id="PTHR37313:SF2">
    <property type="entry name" value="UPF0749 PROTEIN YLXX"/>
    <property type="match status" value="1"/>
</dbReference>
<evidence type="ECO:0000256" key="1">
    <source>
        <dbReference type="ARBA" id="ARBA00009108"/>
    </source>
</evidence>
<dbReference type="EMBL" id="JBHSHC010000002">
    <property type="protein sequence ID" value="MFC4765834.1"/>
    <property type="molecule type" value="Genomic_DNA"/>
</dbReference>
<evidence type="ECO:0000256" key="2">
    <source>
        <dbReference type="SAM" id="Phobius"/>
    </source>
</evidence>
<keyword evidence="2" id="KW-0812">Transmembrane</keyword>
<evidence type="ECO:0000313" key="3">
    <source>
        <dbReference type="EMBL" id="MFC4765834.1"/>
    </source>
</evidence>
<gene>
    <name evidence="3" type="ORF">ACFO8Q_00230</name>
</gene>